<keyword evidence="2 4" id="KW-0012">Acyltransferase</keyword>
<dbReference type="RefSeq" id="WP_319835679.1">
    <property type="nucleotide sequence ID" value="NZ_CP137624.1"/>
</dbReference>
<dbReference type="Proteomes" id="UP001322664">
    <property type="component" value="Chromosome"/>
</dbReference>
<dbReference type="InterPro" id="IPR000182">
    <property type="entry name" value="GNAT_dom"/>
</dbReference>
<keyword evidence="1 4" id="KW-0808">Transferase</keyword>
<evidence type="ECO:0000313" key="5">
    <source>
        <dbReference type="Proteomes" id="UP001322664"/>
    </source>
</evidence>
<dbReference type="InterPro" id="IPR050680">
    <property type="entry name" value="YpeA/RimI_acetyltransf"/>
</dbReference>
<feature type="domain" description="N-acetyltransferase" evidence="3">
    <location>
        <begin position="2"/>
        <end position="169"/>
    </location>
</feature>
<dbReference type="SUPFAM" id="SSF55729">
    <property type="entry name" value="Acyl-CoA N-acyltransferases (Nat)"/>
    <property type="match status" value="1"/>
</dbReference>
<gene>
    <name evidence="4" type="ORF">R6U77_10860</name>
</gene>
<keyword evidence="5" id="KW-1185">Reference proteome</keyword>
<dbReference type="PROSITE" id="PS51186">
    <property type="entry name" value="GNAT"/>
    <property type="match status" value="1"/>
</dbReference>
<accession>A0ABZ0RUB8</accession>
<evidence type="ECO:0000313" key="4">
    <source>
        <dbReference type="EMBL" id="WPK10428.1"/>
    </source>
</evidence>
<dbReference type="Gene3D" id="3.40.630.30">
    <property type="match status" value="1"/>
</dbReference>
<dbReference type="EMBL" id="CP137624">
    <property type="protein sequence ID" value="WPK10428.1"/>
    <property type="molecule type" value="Genomic_DNA"/>
</dbReference>
<evidence type="ECO:0000256" key="2">
    <source>
        <dbReference type="ARBA" id="ARBA00023315"/>
    </source>
</evidence>
<name>A0ABZ0RUB8_9BACI</name>
<dbReference type="PANTHER" id="PTHR43420">
    <property type="entry name" value="ACETYLTRANSFERASE"/>
    <property type="match status" value="1"/>
</dbReference>
<reference evidence="4 5" key="1">
    <citation type="submission" date="2023-09" db="EMBL/GenBank/DDBJ databases">
        <authorList>
            <person name="Page C.A."/>
            <person name="Perez-Diaz I.M."/>
        </authorList>
    </citation>
    <scope>NUCLEOTIDE SEQUENCE [LARGE SCALE GENOMIC DNA]</scope>
    <source>
        <strain evidence="4 5">Ll15</strain>
    </source>
</reference>
<dbReference type="GO" id="GO:0016746">
    <property type="term" value="F:acyltransferase activity"/>
    <property type="evidence" value="ECO:0007669"/>
    <property type="project" value="UniProtKB-KW"/>
</dbReference>
<sequence length="170" mass="19178">MITIVVLNEADAKMYREIRLNALKINPEAFGSTYEREAAFPIATFEERLKSTENQFVLGALKDDGSLIGIVAFKREESLKMNHKGNVFAMYVAPEHRGQGVGKLLMLELISKAKNCDGLEQINLTVVSDNDSTKQLYTSLGFETYGVERNALKFNEQYFDEDLMVLNTII</sequence>
<dbReference type="Pfam" id="PF00583">
    <property type="entry name" value="Acetyltransf_1"/>
    <property type="match status" value="1"/>
</dbReference>
<evidence type="ECO:0000256" key="1">
    <source>
        <dbReference type="ARBA" id="ARBA00022679"/>
    </source>
</evidence>
<organism evidence="4 5">
    <name type="scientific">Lysinibacillus louembei</name>
    <dbReference type="NCBI Taxonomy" id="1470088"/>
    <lineage>
        <taxon>Bacteria</taxon>
        <taxon>Bacillati</taxon>
        <taxon>Bacillota</taxon>
        <taxon>Bacilli</taxon>
        <taxon>Bacillales</taxon>
        <taxon>Bacillaceae</taxon>
        <taxon>Lysinibacillus</taxon>
    </lineage>
</organism>
<dbReference type="CDD" id="cd04301">
    <property type="entry name" value="NAT_SF"/>
    <property type="match status" value="1"/>
</dbReference>
<dbReference type="InterPro" id="IPR016181">
    <property type="entry name" value="Acyl_CoA_acyltransferase"/>
</dbReference>
<dbReference type="EC" id="2.3.1.-" evidence="4"/>
<evidence type="ECO:0000259" key="3">
    <source>
        <dbReference type="PROSITE" id="PS51186"/>
    </source>
</evidence>
<protein>
    <submittedName>
        <fullName evidence="4">GNAT family N-acetyltransferase</fullName>
        <ecNumber evidence="4">2.3.1.-</ecNumber>
    </submittedName>
</protein>
<proteinExistence type="predicted"/>